<name>A0A8D8ZYC4_9HEMI</name>
<dbReference type="EMBL" id="HBUF01543228">
    <property type="protein sequence ID" value="CAG6755870.1"/>
    <property type="molecule type" value="Transcribed_RNA"/>
</dbReference>
<organism evidence="1">
    <name type="scientific">Cacopsylla melanoneura</name>
    <dbReference type="NCBI Taxonomy" id="428564"/>
    <lineage>
        <taxon>Eukaryota</taxon>
        <taxon>Metazoa</taxon>
        <taxon>Ecdysozoa</taxon>
        <taxon>Arthropoda</taxon>
        <taxon>Hexapoda</taxon>
        <taxon>Insecta</taxon>
        <taxon>Pterygota</taxon>
        <taxon>Neoptera</taxon>
        <taxon>Paraneoptera</taxon>
        <taxon>Hemiptera</taxon>
        <taxon>Sternorrhyncha</taxon>
        <taxon>Psylloidea</taxon>
        <taxon>Psyllidae</taxon>
        <taxon>Psyllinae</taxon>
        <taxon>Cacopsylla</taxon>
    </lineage>
</organism>
<proteinExistence type="predicted"/>
<dbReference type="AlphaFoldDB" id="A0A8D8ZYC4"/>
<dbReference type="EMBL" id="HBUF01543227">
    <property type="protein sequence ID" value="CAG6755867.1"/>
    <property type="molecule type" value="Transcribed_RNA"/>
</dbReference>
<protein>
    <submittedName>
        <fullName evidence="1">Uncharacterized protein</fullName>
    </submittedName>
</protein>
<evidence type="ECO:0000313" key="1">
    <source>
        <dbReference type="EMBL" id="CAG6755870.1"/>
    </source>
</evidence>
<accession>A0A8D8ZYC4</accession>
<sequence>MYFSLHLEKNKKGLPAVSAIGYLSCSVLRSQFSTFTDKLFLFSTKFPIAEARIFKKLTSNKVWNISVLLSFLKYNKSQNTPVKSNICSIQQNNILTFNGSSKVSF</sequence>
<reference evidence="1" key="1">
    <citation type="submission" date="2021-05" db="EMBL/GenBank/DDBJ databases">
        <authorList>
            <person name="Alioto T."/>
            <person name="Alioto T."/>
            <person name="Gomez Garrido J."/>
        </authorList>
    </citation>
    <scope>NUCLEOTIDE SEQUENCE</scope>
</reference>